<proteinExistence type="predicted"/>
<feature type="transmembrane region" description="Helical" evidence="8">
    <location>
        <begin position="178"/>
        <end position="197"/>
    </location>
</feature>
<dbReference type="Proteomes" id="UP001157109">
    <property type="component" value="Unassembled WGS sequence"/>
</dbReference>
<evidence type="ECO:0000256" key="1">
    <source>
        <dbReference type="ARBA" id="ARBA00004370"/>
    </source>
</evidence>
<evidence type="ECO:0000256" key="4">
    <source>
        <dbReference type="ARBA" id="ARBA00022723"/>
    </source>
</evidence>
<dbReference type="EMBL" id="BSUJ01000001">
    <property type="protein sequence ID" value="GMA20619.1"/>
    <property type="molecule type" value="Genomic_DNA"/>
</dbReference>
<dbReference type="InterPro" id="IPR034804">
    <property type="entry name" value="SQR/QFR_C/D"/>
</dbReference>
<keyword evidence="2" id="KW-0349">Heme</keyword>
<dbReference type="CDD" id="cd03498">
    <property type="entry name" value="SQR_TypeB_2_TM"/>
    <property type="match status" value="1"/>
</dbReference>
<feature type="transmembrane region" description="Helical" evidence="8">
    <location>
        <begin position="20"/>
        <end position="38"/>
    </location>
</feature>
<dbReference type="SUPFAM" id="SSF81343">
    <property type="entry name" value="Fumarate reductase respiratory complex transmembrane subunits"/>
    <property type="match status" value="1"/>
</dbReference>
<keyword evidence="4" id="KW-0479">Metal-binding</keyword>
<reference evidence="10" key="1">
    <citation type="journal article" date="2019" name="Int. J. Syst. Evol. Microbiol.">
        <title>The Global Catalogue of Microorganisms (GCM) 10K type strain sequencing project: providing services to taxonomists for standard genome sequencing and annotation.</title>
        <authorList>
            <consortium name="The Broad Institute Genomics Platform"/>
            <consortium name="The Broad Institute Genome Sequencing Center for Infectious Disease"/>
            <person name="Wu L."/>
            <person name="Ma J."/>
        </authorList>
    </citation>
    <scope>NUCLEOTIDE SEQUENCE [LARGE SCALE GENOMIC DNA]</scope>
    <source>
        <strain evidence="10">NBRC 105830</strain>
    </source>
</reference>
<evidence type="ECO:0000256" key="5">
    <source>
        <dbReference type="ARBA" id="ARBA00022989"/>
    </source>
</evidence>
<evidence type="ECO:0000256" key="6">
    <source>
        <dbReference type="ARBA" id="ARBA00023004"/>
    </source>
</evidence>
<feature type="transmembrane region" description="Helical" evidence="8">
    <location>
        <begin position="218"/>
        <end position="246"/>
    </location>
</feature>
<dbReference type="NCBIfam" id="TIGR02046">
    <property type="entry name" value="sdhC_b558_fam"/>
    <property type="match status" value="1"/>
</dbReference>
<keyword evidence="5 8" id="KW-1133">Transmembrane helix</keyword>
<keyword evidence="3 8" id="KW-0812">Transmembrane</keyword>
<evidence type="ECO:0000256" key="2">
    <source>
        <dbReference type="ARBA" id="ARBA00022617"/>
    </source>
</evidence>
<sequence length="248" mass="27626">MRGYFDCFREEISTNGTTLAYKYSMALAGLLFVFYVLMHMYGNLKILWGAEAFNGYAHHLRILGEPILPYEGFLWLFRLLLLAALFVHVGLALPLWSRANKARSTRYVVKRTVRATFASKMMRWGGVALLAFIVFHLLQFTILKFNVGSGQFPDTVVDPTTHETIANPYPLVVSSFQVWWVVLIYALAMFALAMHLRHGVWSAGQTLGLTGTPAKARAWNLAGIAIAAIVSIGFIVPPLAILFGLVGK</sequence>
<dbReference type="InterPro" id="IPR000701">
    <property type="entry name" value="SuccDH_FuR_B_TM-su"/>
</dbReference>
<organism evidence="9 10">
    <name type="scientific">Arsenicicoccus piscis</name>
    <dbReference type="NCBI Taxonomy" id="673954"/>
    <lineage>
        <taxon>Bacteria</taxon>
        <taxon>Bacillati</taxon>
        <taxon>Actinomycetota</taxon>
        <taxon>Actinomycetes</taxon>
        <taxon>Micrococcales</taxon>
        <taxon>Intrasporangiaceae</taxon>
        <taxon>Arsenicicoccus</taxon>
    </lineage>
</organism>
<dbReference type="Pfam" id="PF01127">
    <property type="entry name" value="Sdh_cyt"/>
    <property type="match status" value="1"/>
</dbReference>
<evidence type="ECO:0000313" key="9">
    <source>
        <dbReference type="EMBL" id="GMA20619.1"/>
    </source>
</evidence>
<gene>
    <name evidence="9" type="ORF">GCM10025862_26400</name>
</gene>
<protein>
    <submittedName>
        <fullName evidence="9">Succinate dehydrogenase</fullName>
    </submittedName>
</protein>
<dbReference type="RefSeq" id="WP_277626525.1">
    <property type="nucleotide sequence ID" value="NZ_BSUJ01000001.1"/>
</dbReference>
<evidence type="ECO:0000256" key="8">
    <source>
        <dbReference type="SAM" id="Phobius"/>
    </source>
</evidence>
<dbReference type="InterPro" id="IPR011138">
    <property type="entry name" value="Cytochrome_b-558"/>
</dbReference>
<keyword evidence="6" id="KW-0408">Iron</keyword>
<dbReference type="Gene3D" id="1.20.1300.10">
    <property type="entry name" value="Fumarate reductase/succinate dehydrogenase, transmembrane subunit"/>
    <property type="match status" value="1"/>
</dbReference>
<feature type="transmembrane region" description="Helical" evidence="8">
    <location>
        <begin position="124"/>
        <end position="143"/>
    </location>
</feature>
<evidence type="ECO:0000313" key="10">
    <source>
        <dbReference type="Proteomes" id="UP001157109"/>
    </source>
</evidence>
<comment type="caution">
    <text evidence="9">The sequence shown here is derived from an EMBL/GenBank/DDBJ whole genome shotgun (WGS) entry which is preliminary data.</text>
</comment>
<keyword evidence="7 8" id="KW-0472">Membrane</keyword>
<feature type="transmembrane region" description="Helical" evidence="8">
    <location>
        <begin position="73"/>
        <end position="96"/>
    </location>
</feature>
<evidence type="ECO:0000256" key="7">
    <source>
        <dbReference type="ARBA" id="ARBA00023136"/>
    </source>
</evidence>
<comment type="subcellular location">
    <subcellularLocation>
        <location evidence="1">Membrane</location>
    </subcellularLocation>
</comment>
<accession>A0ABQ6HQ66</accession>
<name>A0ABQ6HQ66_9MICO</name>
<keyword evidence="10" id="KW-1185">Reference proteome</keyword>
<evidence type="ECO:0000256" key="3">
    <source>
        <dbReference type="ARBA" id="ARBA00022692"/>
    </source>
</evidence>